<organism evidence="1">
    <name type="scientific">Lepeophtheirus salmonis</name>
    <name type="common">Salmon louse</name>
    <name type="synonym">Caligus salmonis</name>
    <dbReference type="NCBI Taxonomy" id="72036"/>
    <lineage>
        <taxon>Eukaryota</taxon>
        <taxon>Metazoa</taxon>
        <taxon>Ecdysozoa</taxon>
        <taxon>Arthropoda</taxon>
        <taxon>Crustacea</taxon>
        <taxon>Multicrustacea</taxon>
        <taxon>Hexanauplia</taxon>
        <taxon>Copepoda</taxon>
        <taxon>Siphonostomatoida</taxon>
        <taxon>Caligidae</taxon>
        <taxon>Lepeophtheirus</taxon>
    </lineage>
</organism>
<proteinExistence type="predicted"/>
<dbReference type="AlphaFoldDB" id="A0A0K2U2N1"/>
<sequence>MKGDCRGTRSLCVDQGKLVHTKKNPLFKRLKENWQSINKTNFQIKRWLFLLYVEVN</sequence>
<dbReference type="EMBL" id="HACA01014570">
    <property type="protein sequence ID" value="CDW31931.1"/>
    <property type="molecule type" value="Transcribed_RNA"/>
</dbReference>
<accession>A0A0K2U2N1</accession>
<protein>
    <submittedName>
        <fullName evidence="1">Uncharacterized protein</fullName>
    </submittedName>
</protein>
<evidence type="ECO:0000313" key="1">
    <source>
        <dbReference type="EMBL" id="CDW31931.1"/>
    </source>
</evidence>
<reference evidence="1" key="1">
    <citation type="submission" date="2014-05" db="EMBL/GenBank/DDBJ databases">
        <authorList>
            <person name="Chronopoulou M."/>
        </authorList>
    </citation>
    <scope>NUCLEOTIDE SEQUENCE</scope>
    <source>
        <tissue evidence="1">Whole organism</tissue>
    </source>
</reference>
<name>A0A0K2U2N1_LEPSM</name>